<reference evidence="2" key="1">
    <citation type="journal article" date="2021" name="Mol. Ecol. Resour.">
        <title>Apolygus lucorum genome provides insights into omnivorousness and mesophyll feeding.</title>
        <authorList>
            <person name="Liu Y."/>
            <person name="Liu H."/>
            <person name="Wang H."/>
            <person name="Huang T."/>
            <person name="Liu B."/>
            <person name="Yang B."/>
            <person name="Yin L."/>
            <person name="Li B."/>
            <person name="Zhang Y."/>
            <person name="Zhang S."/>
            <person name="Jiang F."/>
            <person name="Zhang X."/>
            <person name="Ren Y."/>
            <person name="Wang B."/>
            <person name="Wang S."/>
            <person name="Lu Y."/>
            <person name="Wu K."/>
            <person name="Fan W."/>
            <person name="Wang G."/>
        </authorList>
    </citation>
    <scope>NUCLEOTIDE SEQUENCE</scope>
    <source>
        <strain evidence="2">12Hb</strain>
    </source>
</reference>
<organism evidence="2 3">
    <name type="scientific">Apolygus lucorum</name>
    <name type="common">Small green plant bug</name>
    <name type="synonym">Lygocoris lucorum</name>
    <dbReference type="NCBI Taxonomy" id="248454"/>
    <lineage>
        <taxon>Eukaryota</taxon>
        <taxon>Metazoa</taxon>
        <taxon>Ecdysozoa</taxon>
        <taxon>Arthropoda</taxon>
        <taxon>Hexapoda</taxon>
        <taxon>Insecta</taxon>
        <taxon>Pterygota</taxon>
        <taxon>Neoptera</taxon>
        <taxon>Paraneoptera</taxon>
        <taxon>Hemiptera</taxon>
        <taxon>Heteroptera</taxon>
        <taxon>Panheteroptera</taxon>
        <taxon>Cimicomorpha</taxon>
        <taxon>Miridae</taxon>
        <taxon>Mirini</taxon>
        <taxon>Apolygus</taxon>
    </lineage>
</organism>
<proteinExistence type="predicted"/>
<dbReference type="PANTHER" id="PTHR11012:SF56">
    <property type="entry name" value="CHK KINASE-LIKE DOMAIN-CONTAINING PROTEIN-RELATED"/>
    <property type="match status" value="1"/>
</dbReference>
<dbReference type="InterPro" id="IPR015897">
    <property type="entry name" value="CHK_kinase-like"/>
</dbReference>
<name>A0A6A4JHW9_APOLU</name>
<evidence type="ECO:0000313" key="3">
    <source>
        <dbReference type="Proteomes" id="UP000466442"/>
    </source>
</evidence>
<accession>A0A6A4JHW9</accession>
<dbReference type="InterPro" id="IPR004119">
    <property type="entry name" value="EcKL"/>
</dbReference>
<dbReference type="Gene3D" id="3.90.1200.10">
    <property type="match status" value="1"/>
</dbReference>
<dbReference type="OrthoDB" id="8250698at2759"/>
<dbReference type="Proteomes" id="UP000466442">
    <property type="component" value="Unassembled WGS sequence"/>
</dbReference>
<keyword evidence="3" id="KW-1185">Reference proteome</keyword>
<evidence type="ECO:0000259" key="1">
    <source>
        <dbReference type="SMART" id="SM00587"/>
    </source>
</evidence>
<sequence length="408" mass="46784">MEDHGLDTKLLERFLKEKYCNAKPVEVISTDVKRAVPVGDNYGSIVYRVKFNTLTASGKTKQRSLIIKTVAEWIKVLKGANITASPTFRTEITNYSTVLSFMEDLMEEFEDKRCKLWPEMIGNVPYNMIAFEDLTEDLYIGAKRTNGMDFKESMLVMRSLGRFHAMSKVLIDRGFISQQDKGQLAHATESEFFEKLWLVYFTVLSGAMEEWGQEWGNMAKKLSQLGSKANKRWAELGGTYDKKFEVLNHGDLWLCNLLFKRMEFEETPVSVKFVDFQCTHLNSFIWDVEYFLHTSTIPSVRRANKDLLHSAYQESLEKNLNFFNYSGYIPTLDDVKAESQRIQFAGMCCTVLQPLVTSGQMFGIEKIMTNSPEQVVDKSVYADGRAQELIGEDLKNFYDNGVMDVTSC</sequence>
<protein>
    <recommendedName>
        <fullName evidence="1">CHK kinase-like domain-containing protein</fullName>
    </recommendedName>
</protein>
<evidence type="ECO:0000313" key="2">
    <source>
        <dbReference type="EMBL" id="KAF6210129.1"/>
    </source>
</evidence>
<dbReference type="SMART" id="SM00587">
    <property type="entry name" value="CHK"/>
    <property type="match status" value="1"/>
</dbReference>
<comment type="caution">
    <text evidence="2">The sequence shown here is derived from an EMBL/GenBank/DDBJ whole genome shotgun (WGS) entry which is preliminary data.</text>
</comment>
<dbReference type="InterPro" id="IPR011009">
    <property type="entry name" value="Kinase-like_dom_sf"/>
</dbReference>
<gene>
    <name evidence="2" type="ORF">GE061_015885</name>
</gene>
<dbReference type="PANTHER" id="PTHR11012">
    <property type="entry name" value="PROTEIN KINASE-LIKE DOMAIN-CONTAINING"/>
    <property type="match status" value="1"/>
</dbReference>
<dbReference type="EMBL" id="WIXP02000006">
    <property type="protein sequence ID" value="KAF6210129.1"/>
    <property type="molecule type" value="Genomic_DNA"/>
</dbReference>
<dbReference type="SUPFAM" id="SSF56112">
    <property type="entry name" value="Protein kinase-like (PK-like)"/>
    <property type="match status" value="1"/>
</dbReference>
<feature type="domain" description="CHK kinase-like" evidence="1">
    <location>
        <begin position="129"/>
        <end position="322"/>
    </location>
</feature>
<dbReference type="Pfam" id="PF02958">
    <property type="entry name" value="EcKL"/>
    <property type="match status" value="1"/>
</dbReference>
<dbReference type="AlphaFoldDB" id="A0A6A4JHW9"/>